<gene>
    <name evidence="1" type="ORF">EmuJ_000299700</name>
</gene>
<evidence type="ECO:0000313" key="1">
    <source>
        <dbReference type="EMBL" id="CDS35515.1"/>
    </source>
</evidence>
<proteinExistence type="predicted"/>
<sequence>MQQKQSSSSDRAYPAHSSPTSSMPSFSHCAACVCEQVPQSDAHYMSPTDMSPIIQLPRRYIKQKGSLTNLACRGIRDQHSLHSVSGGPFIQCRCWCRCLRRFAPSAATRALNRLHLPRLLPCDFAAFPSSQFTSRTSSSSFTLFSILPFSSFLKQRFALLPLFLLSASLSLALFTPPSSHPLPSGISSIP</sequence>
<accession>A0A068XZI4</accession>
<dbReference type="Proteomes" id="UP000017246">
    <property type="component" value="Unassembled WGS sequence"/>
</dbReference>
<evidence type="ECO:0000313" key="2">
    <source>
        <dbReference type="Proteomes" id="UP000017246"/>
    </source>
</evidence>
<keyword evidence="2" id="KW-1185">Reference proteome</keyword>
<dbReference type="AlphaFoldDB" id="A0A068XZI4"/>
<dbReference type="EMBL" id="LN902631">
    <property type="protein sequence ID" value="CDS35515.1"/>
    <property type="molecule type" value="Genomic_DNA"/>
</dbReference>
<reference evidence="1" key="1">
    <citation type="journal article" date="2013" name="Nature">
        <title>The genomes of four tapeworm species reveal adaptations to parasitism.</title>
        <authorList>
            <person name="Tsai I.J."/>
            <person name="Zarowiecki M."/>
            <person name="Holroyd N."/>
            <person name="Garciarrubio A."/>
            <person name="Sanchez-Flores A."/>
            <person name="Brooks K.L."/>
            <person name="Tracey A."/>
            <person name="Bobes R.J."/>
            <person name="Fragoso G."/>
            <person name="Sciutto E."/>
            <person name="Aslett M."/>
            <person name="Beasley H."/>
            <person name="Bennett H.M."/>
            <person name="Cai J."/>
            <person name="Camicia F."/>
            <person name="Clark R."/>
            <person name="Cucher M."/>
            <person name="De Silva N."/>
            <person name="Day T.A."/>
            <person name="Deplazes P."/>
            <person name="Estrada K."/>
            <person name="Fernandez C."/>
            <person name="Holland P.W."/>
            <person name="Hou J."/>
            <person name="Hu S."/>
            <person name="Huckvale T."/>
            <person name="Hung S.S."/>
            <person name="Kamenetzky L."/>
            <person name="Keane J.A."/>
            <person name="Kiss F."/>
            <person name="Koziol U."/>
            <person name="Lambert O."/>
            <person name="Liu K."/>
            <person name="Luo X."/>
            <person name="Luo Y."/>
            <person name="Macchiaroli N."/>
            <person name="Nichol S."/>
            <person name="Paps J."/>
            <person name="Parkinson J."/>
            <person name="Pouchkina-Stantcheva N."/>
            <person name="Riddiford N."/>
            <person name="Rosenzvit M."/>
            <person name="Salinas G."/>
            <person name="Wasmuth J.D."/>
            <person name="Zamanian M."/>
            <person name="Zheng Y."/>
            <person name="Cai X."/>
            <person name="Soberon X."/>
            <person name="Olson P.D."/>
            <person name="Laclette J.P."/>
            <person name="Brehm K."/>
            <person name="Berriman M."/>
            <person name="Garciarrubio A."/>
            <person name="Bobes R.J."/>
            <person name="Fragoso G."/>
            <person name="Sanchez-Flores A."/>
            <person name="Estrada K."/>
            <person name="Cevallos M.A."/>
            <person name="Morett E."/>
            <person name="Gonzalez V."/>
            <person name="Portillo T."/>
            <person name="Ochoa-Leyva A."/>
            <person name="Jose M.V."/>
            <person name="Sciutto E."/>
            <person name="Landa A."/>
            <person name="Jimenez L."/>
            <person name="Valdes V."/>
            <person name="Carrero J.C."/>
            <person name="Larralde C."/>
            <person name="Morales-Montor J."/>
            <person name="Limon-Lason J."/>
            <person name="Soberon X."/>
            <person name="Laclette J.P."/>
        </authorList>
    </citation>
    <scope>NUCLEOTIDE SEQUENCE [LARGE SCALE GENOMIC DNA]</scope>
</reference>
<protein>
    <submittedName>
        <fullName evidence="1">Hypothetical transcript</fullName>
    </submittedName>
</protein>
<organism evidence="1 2">
    <name type="scientific">Echinococcus multilocularis</name>
    <name type="common">Fox tapeworm</name>
    <dbReference type="NCBI Taxonomy" id="6211"/>
    <lineage>
        <taxon>Eukaryota</taxon>
        <taxon>Metazoa</taxon>
        <taxon>Spiralia</taxon>
        <taxon>Lophotrochozoa</taxon>
        <taxon>Platyhelminthes</taxon>
        <taxon>Cestoda</taxon>
        <taxon>Eucestoda</taxon>
        <taxon>Cyclophyllidea</taxon>
        <taxon>Taeniidae</taxon>
        <taxon>Echinococcus</taxon>
    </lineage>
</organism>
<reference evidence="1" key="2">
    <citation type="submission" date="2015-11" db="EMBL/GenBank/DDBJ databases">
        <authorList>
            <person name="Zhang Y."/>
            <person name="Guo Z."/>
        </authorList>
    </citation>
    <scope>NUCLEOTIDE SEQUENCE</scope>
</reference>
<name>A0A068XZI4_ECHMU</name>